<gene>
    <name evidence="2" type="ORF">DV707_15950</name>
    <name evidence="3" type="ORF">SAMN04488133_2716</name>
</gene>
<proteinExistence type="predicted"/>
<dbReference type="KEGG" id="hlm:DV707_15950"/>
<dbReference type="OrthoDB" id="201052at2157"/>
<dbReference type="AlphaFoldDB" id="A0A1H6BBE5"/>
<dbReference type="EMBL" id="FNVN01000004">
    <property type="protein sequence ID" value="SEG57982.1"/>
    <property type="molecule type" value="Genomic_DNA"/>
</dbReference>
<accession>A0A1H6BBE5</accession>
<protein>
    <submittedName>
        <fullName evidence="3">Uncharacterized protein</fullName>
    </submittedName>
</protein>
<dbReference type="Proteomes" id="UP000236740">
    <property type="component" value="Unassembled WGS sequence"/>
</dbReference>
<keyword evidence="2" id="KW-0614">Plasmid</keyword>
<dbReference type="GeneID" id="39859613"/>
<evidence type="ECO:0000313" key="3">
    <source>
        <dbReference type="EMBL" id="SEG57982.1"/>
    </source>
</evidence>
<sequence length="110" mass="12010">MSDSQVDEEGEREATLRRLAARACDHDAVANAFVAKSFTDLLVVVDLEPDESGVPTETVDLLESHGCRGANEVYDRAAEDRSSVGESDGAARHQFVDTETRGEHRSYVVD</sequence>
<feature type="region of interest" description="Disordered" evidence="1">
    <location>
        <begin position="76"/>
        <end position="110"/>
    </location>
</feature>
<reference evidence="2 5" key="2">
    <citation type="journal article" date="2019" name="Nat. Commun.">
        <title>A new type of DNA phosphorothioation-based antiviral system in archaea.</title>
        <authorList>
            <person name="Xiong L."/>
            <person name="Liu S."/>
            <person name="Chen S."/>
            <person name="Xiao Y."/>
            <person name="Zhu B."/>
            <person name="Gao Y."/>
            <person name="Zhang Y."/>
            <person name="Chen B."/>
            <person name="Luo J."/>
            <person name="Deng Z."/>
            <person name="Chen X."/>
            <person name="Wang L."/>
            <person name="Chen S."/>
        </authorList>
    </citation>
    <scope>NUCLEOTIDE SEQUENCE [LARGE SCALE GENOMIC DNA]</scope>
    <source>
        <strain evidence="2 5">CGMCC 1.10331</strain>
        <plasmid evidence="2 5">unnamed1</plasmid>
    </source>
</reference>
<evidence type="ECO:0000313" key="5">
    <source>
        <dbReference type="Proteomes" id="UP000296733"/>
    </source>
</evidence>
<evidence type="ECO:0000313" key="4">
    <source>
        <dbReference type="Proteomes" id="UP000236740"/>
    </source>
</evidence>
<organism evidence="3 4">
    <name type="scientific">Halobellus limi</name>
    <dbReference type="NCBI Taxonomy" id="699433"/>
    <lineage>
        <taxon>Archaea</taxon>
        <taxon>Methanobacteriati</taxon>
        <taxon>Methanobacteriota</taxon>
        <taxon>Stenosarchaea group</taxon>
        <taxon>Halobacteria</taxon>
        <taxon>Halobacteriales</taxon>
        <taxon>Haloferacaceae</taxon>
        <taxon>Halobellus</taxon>
    </lineage>
</organism>
<name>A0A1H6BBE5_9EURY</name>
<evidence type="ECO:0000313" key="2">
    <source>
        <dbReference type="EMBL" id="QCC49241.1"/>
    </source>
</evidence>
<evidence type="ECO:0000256" key="1">
    <source>
        <dbReference type="SAM" id="MobiDB-lite"/>
    </source>
</evidence>
<keyword evidence="4" id="KW-1185">Reference proteome</keyword>
<reference evidence="3 4" key="1">
    <citation type="submission" date="2016-10" db="EMBL/GenBank/DDBJ databases">
        <authorList>
            <person name="de Groot N.N."/>
        </authorList>
    </citation>
    <scope>NUCLEOTIDE SEQUENCE [LARGE SCALE GENOMIC DNA]</scope>
    <source>
        <strain evidence="3 4">CGMCC 1.10331</strain>
    </source>
</reference>
<dbReference type="Proteomes" id="UP000296733">
    <property type="component" value="Plasmid unnamed1"/>
</dbReference>
<dbReference type="RefSeq" id="WP_103992406.1">
    <property type="nucleotide sequence ID" value="NZ_CP031312.1"/>
</dbReference>
<dbReference type="EMBL" id="CP031312">
    <property type="protein sequence ID" value="QCC49241.1"/>
    <property type="molecule type" value="Genomic_DNA"/>
</dbReference>
<geneLocation type="plasmid" evidence="2">
    <name>unnamed1</name>
</geneLocation>